<dbReference type="InterPro" id="IPR004088">
    <property type="entry name" value="KH_dom_type_1"/>
</dbReference>
<dbReference type="GO" id="GO:0016787">
    <property type="term" value="F:hydrolase activity"/>
    <property type="evidence" value="ECO:0007669"/>
    <property type="project" value="UniProtKB-KW"/>
</dbReference>
<keyword evidence="7" id="KW-0175">Coiled coil</keyword>
<evidence type="ECO:0000256" key="8">
    <source>
        <dbReference type="SAM" id="MobiDB-lite"/>
    </source>
</evidence>
<evidence type="ECO:0000256" key="3">
    <source>
        <dbReference type="ARBA" id="ARBA00022801"/>
    </source>
</evidence>
<evidence type="ECO:0000256" key="2">
    <source>
        <dbReference type="ARBA" id="ARBA00022759"/>
    </source>
</evidence>
<keyword evidence="11" id="KW-1185">Reference proteome</keyword>
<organism evidence="10 11">
    <name type="scientific">Allorhodopirellula heiligendammensis</name>
    <dbReference type="NCBI Taxonomy" id="2714739"/>
    <lineage>
        <taxon>Bacteria</taxon>
        <taxon>Pseudomonadati</taxon>
        <taxon>Planctomycetota</taxon>
        <taxon>Planctomycetia</taxon>
        <taxon>Pirellulales</taxon>
        <taxon>Pirellulaceae</taxon>
        <taxon>Allorhodopirellula</taxon>
    </lineage>
</organism>
<comment type="subcellular location">
    <subcellularLocation>
        <location evidence="5">Cell membrane</location>
        <topology evidence="5">Single-pass membrane protein</topology>
    </subcellularLocation>
</comment>
<dbReference type="Pfam" id="PF12072">
    <property type="entry name" value="RNase_Y_N"/>
    <property type="match status" value="1"/>
</dbReference>
<dbReference type="AlphaFoldDB" id="A0A5C6C423"/>
<proteinExistence type="inferred from homology"/>
<keyword evidence="5" id="KW-1003">Cell membrane</keyword>
<dbReference type="Proteomes" id="UP000319908">
    <property type="component" value="Unassembled WGS sequence"/>
</dbReference>
<evidence type="ECO:0000259" key="9">
    <source>
        <dbReference type="PROSITE" id="PS51831"/>
    </source>
</evidence>
<dbReference type="Pfam" id="PF00013">
    <property type="entry name" value="KH_1"/>
    <property type="match status" value="1"/>
</dbReference>
<dbReference type="CDD" id="cd00077">
    <property type="entry name" value="HDc"/>
    <property type="match status" value="1"/>
</dbReference>
<dbReference type="EC" id="3.1.-.-" evidence="5 6"/>
<feature type="domain" description="HD" evidence="9">
    <location>
        <begin position="365"/>
        <end position="458"/>
    </location>
</feature>
<dbReference type="NCBIfam" id="TIGR03319">
    <property type="entry name" value="RNase_Y"/>
    <property type="match status" value="1"/>
</dbReference>
<dbReference type="EMBL" id="SJPU01000001">
    <property type="protein sequence ID" value="TWU18835.1"/>
    <property type="molecule type" value="Genomic_DNA"/>
</dbReference>
<dbReference type="PANTHER" id="PTHR12826">
    <property type="entry name" value="RIBONUCLEASE Y"/>
    <property type="match status" value="1"/>
</dbReference>
<dbReference type="Gene3D" id="3.30.1370.10">
    <property type="entry name" value="K Homology domain, type 1"/>
    <property type="match status" value="1"/>
</dbReference>
<dbReference type="Gene3D" id="1.10.3210.10">
    <property type="entry name" value="Hypothetical protein af1432"/>
    <property type="match status" value="1"/>
</dbReference>
<keyword evidence="5" id="KW-1133">Transmembrane helix</keyword>
<dbReference type="GO" id="GO:0006402">
    <property type="term" value="P:mRNA catabolic process"/>
    <property type="evidence" value="ECO:0007669"/>
    <property type="project" value="UniProtKB-UniRule"/>
</dbReference>
<evidence type="ECO:0000256" key="7">
    <source>
        <dbReference type="SAM" id="Coils"/>
    </source>
</evidence>
<name>A0A5C6C423_9BACT</name>
<feature type="transmembrane region" description="Helical" evidence="5">
    <location>
        <begin position="32"/>
        <end position="54"/>
    </location>
</feature>
<dbReference type="InterPro" id="IPR003607">
    <property type="entry name" value="HD/PDEase_dom"/>
</dbReference>
<keyword evidence="3 5" id="KW-0378">Hydrolase</keyword>
<dbReference type="NCBIfam" id="TIGR00277">
    <property type="entry name" value="HDIG"/>
    <property type="match status" value="1"/>
</dbReference>
<feature type="region of interest" description="Disordered" evidence="8">
    <location>
        <begin position="233"/>
        <end position="252"/>
    </location>
</feature>
<dbReference type="PANTHER" id="PTHR12826:SF15">
    <property type="entry name" value="RIBONUCLEASE Y"/>
    <property type="match status" value="1"/>
</dbReference>
<dbReference type="InterPro" id="IPR006675">
    <property type="entry name" value="HDIG_dom"/>
</dbReference>
<evidence type="ECO:0000256" key="1">
    <source>
        <dbReference type="ARBA" id="ARBA00022722"/>
    </source>
</evidence>
<dbReference type="SMART" id="SM00322">
    <property type="entry name" value="KH"/>
    <property type="match status" value="1"/>
</dbReference>
<dbReference type="CDD" id="cd22431">
    <property type="entry name" value="KH-I_RNaseY"/>
    <property type="match status" value="1"/>
</dbReference>
<dbReference type="InterPro" id="IPR006674">
    <property type="entry name" value="HD_domain"/>
</dbReference>
<dbReference type="GO" id="GO:0004521">
    <property type="term" value="F:RNA endonuclease activity"/>
    <property type="evidence" value="ECO:0007669"/>
    <property type="project" value="UniProtKB-UniRule"/>
</dbReference>
<dbReference type="Pfam" id="PF01966">
    <property type="entry name" value="HD"/>
    <property type="match status" value="1"/>
</dbReference>
<keyword evidence="2 5" id="KW-0255">Endonuclease</keyword>
<keyword evidence="5" id="KW-0812">Transmembrane</keyword>
<dbReference type="SUPFAM" id="SSF54791">
    <property type="entry name" value="Eukaryotic type KH-domain (KH-domain type I)"/>
    <property type="match status" value="1"/>
</dbReference>
<sequence length="549" mass="60769">MPVESFTASACNESSEASMKAGGSQINMNPEIATTILYCLVCFFLGIAVVLGWVRRQAIKRDERLRSEAAALLSAAQRDAETSAAKVVLEARENAISIKLATEREVALLKEKEAARDRKLDIREDQLAANQETLQKAQRGLENSQTRLAAQMRELTEQRAELDRLVQEGQRTLEQISGMTEEQAAAKLIESVHVDLEHEIGAAVLKQQRELSRRVDDQAREMLLTAMQRYASPHTADTTTSTVGVPSDDMKGRIIGRDGRNIRAFEAATGMDLIIDDTPGVVVVSGFDPVRREIARLSLEKLIADGRIHPSKIEEMVEQTTQEIKTFIIKKGQEAASEVNVSGLHDRVIEMLGRLHFRTSYSQNVLRHSVEVAFLSGMMAEMIDMDGDLARRAGLLHDIGKAADHELEGGHPKIGGDLLQRHKECQEVVHAARGHHDEVVTEHPYTMLVATADACSASRPGARRESLERYVKRMEELESIAHRFDGVQQAYAISAGREVRVIVSSGKISDESAATICRDIALCFEKELTYPGEIKVTVVREARFTSTAK</sequence>
<dbReference type="InterPro" id="IPR022711">
    <property type="entry name" value="RNase_Y_N"/>
</dbReference>
<evidence type="ECO:0000256" key="6">
    <source>
        <dbReference type="NCBIfam" id="TIGR03319"/>
    </source>
</evidence>
<dbReference type="PROSITE" id="PS51831">
    <property type="entry name" value="HD"/>
    <property type="match status" value="1"/>
</dbReference>
<keyword evidence="5" id="KW-0472">Membrane</keyword>
<dbReference type="SUPFAM" id="SSF109604">
    <property type="entry name" value="HD-domain/PDEase-like"/>
    <property type="match status" value="1"/>
</dbReference>
<accession>A0A5C6C423</accession>
<gene>
    <name evidence="5 10" type="primary">rny</name>
    <name evidence="10" type="ORF">Poly21_10010</name>
</gene>
<evidence type="ECO:0000256" key="4">
    <source>
        <dbReference type="ARBA" id="ARBA00022884"/>
    </source>
</evidence>
<evidence type="ECO:0000313" key="11">
    <source>
        <dbReference type="Proteomes" id="UP000319908"/>
    </source>
</evidence>
<feature type="coiled-coil region" evidence="7">
    <location>
        <begin position="134"/>
        <end position="172"/>
    </location>
</feature>
<dbReference type="PROSITE" id="PS50084">
    <property type="entry name" value="KH_TYPE_1"/>
    <property type="match status" value="1"/>
</dbReference>
<evidence type="ECO:0000256" key="5">
    <source>
        <dbReference type="HAMAP-Rule" id="MF_00335"/>
    </source>
</evidence>
<dbReference type="InterPro" id="IPR017705">
    <property type="entry name" value="Ribonuclease_Y"/>
</dbReference>
<keyword evidence="4 5" id="KW-0694">RNA-binding</keyword>
<keyword evidence="1 5" id="KW-0540">Nuclease</keyword>
<dbReference type="FunFam" id="1.10.3210.10:FF:000022">
    <property type="entry name" value="Ribonuclease Y"/>
    <property type="match status" value="1"/>
</dbReference>
<dbReference type="HAMAP" id="MF_00335">
    <property type="entry name" value="RNase_Y"/>
    <property type="match status" value="1"/>
</dbReference>
<evidence type="ECO:0000313" key="10">
    <source>
        <dbReference type="EMBL" id="TWU18835.1"/>
    </source>
</evidence>
<comment type="function">
    <text evidence="5">Endoribonuclease that initiates mRNA decay.</text>
</comment>
<comment type="similarity">
    <text evidence="5">Belongs to the RNase Y family.</text>
</comment>
<feature type="compositionally biased region" description="Polar residues" evidence="8">
    <location>
        <begin position="235"/>
        <end position="244"/>
    </location>
</feature>
<reference evidence="10 11" key="1">
    <citation type="journal article" date="2020" name="Antonie Van Leeuwenhoek">
        <title>Rhodopirellula heiligendammensis sp. nov., Rhodopirellula pilleata sp. nov., and Rhodopirellula solitaria sp. nov. isolated from natural or artificial marine surfaces in Northern Germany and California, USA, and emended description of the genus Rhodopirellula.</title>
        <authorList>
            <person name="Kallscheuer N."/>
            <person name="Wiegand S."/>
            <person name="Jogler M."/>
            <person name="Boedeker C."/>
            <person name="Peeters S.H."/>
            <person name="Rast P."/>
            <person name="Heuer A."/>
            <person name="Jetten M.S.M."/>
            <person name="Rohde M."/>
            <person name="Jogler C."/>
        </authorList>
    </citation>
    <scope>NUCLEOTIDE SEQUENCE [LARGE SCALE GENOMIC DNA]</scope>
    <source>
        <strain evidence="10 11">Poly21</strain>
    </source>
</reference>
<dbReference type="GO" id="GO:0005886">
    <property type="term" value="C:plasma membrane"/>
    <property type="evidence" value="ECO:0007669"/>
    <property type="project" value="UniProtKB-SubCell"/>
</dbReference>
<comment type="caution">
    <text evidence="10">The sequence shown here is derived from an EMBL/GenBank/DDBJ whole genome shotgun (WGS) entry which is preliminary data.</text>
</comment>
<dbReference type="InterPro" id="IPR004087">
    <property type="entry name" value="KH_dom"/>
</dbReference>
<dbReference type="InterPro" id="IPR036612">
    <property type="entry name" value="KH_dom_type_1_sf"/>
</dbReference>
<dbReference type="GO" id="GO:0003723">
    <property type="term" value="F:RNA binding"/>
    <property type="evidence" value="ECO:0007669"/>
    <property type="project" value="UniProtKB-UniRule"/>
</dbReference>
<dbReference type="SMART" id="SM00471">
    <property type="entry name" value="HDc"/>
    <property type="match status" value="1"/>
</dbReference>
<protein>
    <recommendedName>
        <fullName evidence="5 6">Ribonuclease Y</fullName>
        <shortName evidence="5">RNase Y</shortName>
        <ecNumber evidence="5 6">3.1.-.-</ecNumber>
    </recommendedName>
</protein>